<feature type="site" description="Interaction with tRNA" evidence="11">
    <location>
        <position position="336"/>
    </location>
</feature>
<evidence type="ECO:0000256" key="7">
    <source>
        <dbReference type="ARBA" id="ARBA00022884"/>
    </source>
</evidence>
<keyword evidence="6 11" id="KW-0067">ATP-binding</keyword>
<dbReference type="NCBIfam" id="NF001138">
    <property type="entry name" value="PRK00143.1"/>
    <property type="match status" value="1"/>
</dbReference>
<feature type="binding site" evidence="11">
    <location>
        <position position="35"/>
    </location>
    <ligand>
        <name>ATP</name>
        <dbReference type="ChEBI" id="CHEBI:30616"/>
    </ligand>
</feature>
<dbReference type="Pfam" id="PF20259">
    <property type="entry name" value="tRNA_Me_trans_M"/>
    <property type="match status" value="1"/>
</dbReference>
<evidence type="ECO:0000259" key="13">
    <source>
        <dbReference type="Pfam" id="PF20259"/>
    </source>
</evidence>
<feature type="region of interest" description="Interaction with tRNA" evidence="11">
    <location>
        <begin position="303"/>
        <end position="304"/>
    </location>
</feature>
<dbReference type="InterPro" id="IPR046884">
    <property type="entry name" value="MnmA-like_central"/>
</dbReference>
<evidence type="ECO:0000259" key="12">
    <source>
        <dbReference type="Pfam" id="PF20258"/>
    </source>
</evidence>
<keyword evidence="8" id="KW-1015">Disulfide bond</keyword>
<keyword evidence="4 11" id="KW-0819">tRNA processing</keyword>
<sequence>MGNKKALIAMSGGVDSSVAAYLMQQAGFDCVGATMLLTDCTPGADCHTEENTQRASAVAQRLGIPFHVFSFSREFRQYVMEPFVSCYESGGTPNPCVECNKHLKFRLLLDKAMELGCDYIVTGHYVKIRKAPDTGRYLLFRADDLAKDQSYFLYSLTQEQLAHTLFPLSALSKEQVRKIAEAQQFVNAQQRDSQDICFIPDGDYVAFMERYRGTAYPQGDFLDTDGKVVGQHKGAVAYTLGQRKGLGLAMGQPVYVCGKDMEANTVTVGPEEALFHTTLLAKDWNFLPFDRLTAPIAVKAKARYRHTPQDAVAYPLDNGMVKVVFEKPQRALTPGQAVVLYQEDMVVGGGTITEIL</sequence>
<dbReference type="InterPro" id="IPR046885">
    <property type="entry name" value="MnmA-like_C"/>
</dbReference>
<comment type="function">
    <text evidence="10 11">Catalyzes the 2-thiolation of uridine at the wobble position (U34) of tRNA, leading to the formation of s(2)U34.</text>
</comment>
<dbReference type="Gene3D" id="3.40.50.620">
    <property type="entry name" value="HUPs"/>
    <property type="match status" value="1"/>
</dbReference>
<dbReference type="InterPro" id="IPR004506">
    <property type="entry name" value="MnmA-like"/>
</dbReference>
<evidence type="ECO:0000256" key="4">
    <source>
        <dbReference type="ARBA" id="ARBA00022694"/>
    </source>
</evidence>
<reference evidence="14" key="2">
    <citation type="journal article" date="2021" name="PeerJ">
        <title>Extensive microbial diversity within the chicken gut microbiome revealed by metagenomics and culture.</title>
        <authorList>
            <person name="Gilroy R."/>
            <person name="Ravi A."/>
            <person name="Getino M."/>
            <person name="Pursley I."/>
            <person name="Horton D.L."/>
            <person name="Alikhan N.F."/>
            <person name="Baker D."/>
            <person name="Gharbi K."/>
            <person name="Hall N."/>
            <person name="Watson M."/>
            <person name="Adriaenssens E.M."/>
            <person name="Foster-Nyarko E."/>
            <person name="Jarju S."/>
            <person name="Secka A."/>
            <person name="Antonio M."/>
            <person name="Oren A."/>
            <person name="Chaudhuri R.R."/>
            <person name="La Ragione R."/>
            <person name="Hildebrand F."/>
            <person name="Pallen M.J."/>
        </authorList>
    </citation>
    <scope>NUCLEOTIDE SEQUENCE</scope>
    <source>
        <strain evidence="14">13361</strain>
    </source>
</reference>
<dbReference type="GO" id="GO:0005524">
    <property type="term" value="F:ATP binding"/>
    <property type="evidence" value="ECO:0007669"/>
    <property type="project" value="UniProtKB-KW"/>
</dbReference>
<evidence type="ECO:0000256" key="2">
    <source>
        <dbReference type="ARBA" id="ARBA00022555"/>
    </source>
</evidence>
<dbReference type="PANTHER" id="PTHR11933">
    <property type="entry name" value="TRNA 5-METHYLAMINOMETHYL-2-THIOURIDYLATE -METHYLTRANSFERASE"/>
    <property type="match status" value="1"/>
</dbReference>
<protein>
    <recommendedName>
        <fullName evidence="11">tRNA-specific 2-thiouridylase MnmA</fullName>
        <ecNumber evidence="11">2.8.1.13</ecNumber>
    </recommendedName>
</protein>
<dbReference type="Proteomes" id="UP000886796">
    <property type="component" value="Unassembled WGS sequence"/>
</dbReference>
<feature type="active site" description="Cysteine persulfide intermediate" evidence="11">
    <location>
        <position position="197"/>
    </location>
</feature>
<dbReference type="NCBIfam" id="TIGR00420">
    <property type="entry name" value="trmU"/>
    <property type="match status" value="1"/>
</dbReference>
<evidence type="ECO:0000313" key="15">
    <source>
        <dbReference type="Proteomes" id="UP000886796"/>
    </source>
</evidence>
<keyword evidence="2 11" id="KW-0820">tRNA-binding</keyword>
<comment type="caution">
    <text evidence="11">Lacks conserved residue(s) required for the propagation of feature annotation.</text>
</comment>
<dbReference type="GO" id="GO:0000049">
    <property type="term" value="F:tRNA binding"/>
    <property type="evidence" value="ECO:0007669"/>
    <property type="project" value="UniProtKB-KW"/>
</dbReference>
<evidence type="ECO:0000313" key="14">
    <source>
        <dbReference type="EMBL" id="HIQ68689.1"/>
    </source>
</evidence>
<dbReference type="FunFam" id="2.30.30.280:FF:000001">
    <property type="entry name" value="tRNA-specific 2-thiouridylase MnmA"/>
    <property type="match status" value="1"/>
</dbReference>
<comment type="subcellular location">
    <subcellularLocation>
        <location evidence="11">Cytoplasm</location>
    </subcellularLocation>
</comment>
<organism evidence="14 15">
    <name type="scientific">Candidatus Faecousia excrementigallinarum</name>
    <dbReference type="NCBI Taxonomy" id="2840806"/>
    <lineage>
        <taxon>Bacteria</taxon>
        <taxon>Bacillati</taxon>
        <taxon>Bacillota</taxon>
        <taxon>Clostridia</taxon>
        <taxon>Eubacteriales</taxon>
        <taxon>Oscillospiraceae</taxon>
        <taxon>Faecousia</taxon>
    </lineage>
</organism>
<name>A0A9D1CNS9_9FIRM</name>
<evidence type="ECO:0000256" key="9">
    <source>
        <dbReference type="ARBA" id="ARBA00051542"/>
    </source>
</evidence>
<evidence type="ECO:0000256" key="11">
    <source>
        <dbReference type="HAMAP-Rule" id="MF_00144"/>
    </source>
</evidence>
<evidence type="ECO:0000256" key="1">
    <source>
        <dbReference type="ARBA" id="ARBA00022490"/>
    </source>
</evidence>
<dbReference type="SUPFAM" id="SSF52402">
    <property type="entry name" value="Adenine nucleotide alpha hydrolases-like"/>
    <property type="match status" value="1"/>
</dbReference>
<keyword evidence="3 11" id="KW-0808">Transferase</keyword>
<comment type="catalytic activity">
    <reaction evidence="9 11">
        <text>S-sulfanyl-L-cysteinyl-[protein] + uridine(34) in tRNA + AH2 + ATP = 2-thiouridine(34) in tRNA + L-cysteinyl-[protein] + A + AMP + diphosphate + H(+)</text>
        <dbReference type="Rhea" id="RHEA:47032"/>
        <dbReference type="Rhea" id="RHEA-COMP:10131"/>
        <dbReference type="Rhea" id="RHEA-COMP:11726"/>
        <dbReference type="Rhea" id="RHEA-COMP:11727"/>
        <dbReference type="Rhea" id="RHEA-COMP:11728"/>
        <dbReference type="ChEBI" id="CHEBI:13193"/>
        <dbReference type="ChEBI" id="CHEBI:15378"/>
        <dbReference type="ChEBI" id="CHEBI:17499"/>
        <dbReference type="ChEBI" id="CHEBI:29950"/>
        <dbReference type="ChEBI" id="CHEBI:30616"/>
        <dbReference type="ChEBI" id="CHEBI:33019"/>
        <dbReference type="ChEBI" id="CHEBI:61963"/>
        <dbReference type="ChEBI" id="CHEBI:65315"/>
        <dbReference type="ChEBI" id="CHEBI:87170"/>
        <dbReference type="ChEBI" id="CHEBI:456215"/>
        <dbReference type="EC" id="2.8.1.13"/>
    </reaction>
</comment>
<keyword evidence="1 11" id="KW-0963">Cytoplasm</keyword>
<evidence type="ECO:0000256" key="6">
    <source>
        <dbReference type="ARBA" id="ARBA00022840"/>
    </source>
</evidence>
<dbReference type="GO" id="GO:0005737">
    <property type="term" value="C:cytoplasm"/>
    <property type="evidence" value="ECO:0007669"/>
    <property type="project" value="UniProtKB-SubCell"/>
</dbReference>
<evidence type="ECO:0000256" key="5">
    <source>
        <dbReference type="ARBA" id="ARBA00022741"/>
    </source>
</evidence>
<feature type="site" description="Interaction with tRNA" evidence="11">
    <location>
        <position position="124"/>
    </location>
</feature>
<keyword evidence="5 11" id="KW-0547">Nucleotide-binding</keyword>
<feature type="active site" description="Nucleophile" evidence="11">
    <location>
        <position position="99"/>
    </location>
</feature>
<dbReference type="InterPro" id="IPR014729">
    <property type="entry name" value="Rossmann-like_a/b/a_fold"/>
</dbReference>
<dbReference type="EMBL" id="DVFK01000119">
    <property type="protein sequence ID" value="HIQ68689.1"/>
    <property type="molecule type" value="Genomic_DNA"/>
</dbReference>
<feature type="binding site" evidence="11">
    <location>
        <position position="123"/>
    </location>
    <ligand>
        <name>ATP</name>
        <dbReference type="ChEBI" id="CHEBI:30616"/>
    </ligand>
</feature>
<evidence type="ECO:0000256" key="3">
    <source>
        <dbReference type="ARBA" id="ARBA00022679"/>
    </source>
</evidence>
<evidence type="ECO:0000256" key="8">
    <source>
        <dbReference type="ARBA" id="ARBA00023157"/>
    </source>
</evidence>
<gene>
    <name evidence="11 14" type="primary">mnmA</name>
    <name evidence="14" type="ORF">IAB74_09310</name>
</gene>
<dbReference type="Gene3D" id="2.40.30.10">
    <property type="entry name" value="Translation factors"/>
    <property type="match status" value="1"/>
</dbReference>
<dbReference type="Pfam" id="PF20258">
    <property type="entry name" value="tRNA_Me_trans_C"/>
    <property type="match status" value="1"/>
</dbReference>
<dbReference type="EC" id="2.8.1.13" evidence="11"/>
<dbReference type="InterPro" id="IPR023382">
    <property type="entry name" value="MnmA-like_central_sf"/>
</dbReference>
<dbReference type="Gene3D" id="2.30.30.280">
    <property type="entry name" value="Adenine nucleotide alpha hydrolases-like domains"/>
    <property type="match status" value="1"/>
</dbReference>
<dbReference type="PANTHER" id="PTHR11933:SF5">
    <property type="entry name" value="MITOCHONDRIAL TRNA-SPECIFIC 2-THIOURIDYLASE 1"/>
    <property type="match status" value="1"/>
</dbReference>
<keyword evidence="7 11" id="KW-0694">RNA-binding</keyword>
<reference evidence="14" key="1">
    <citation type="submission" date="2020-10" db="EMBL/GenBank/DDBJ databases">
        <authorList>
            <person name="Gilroy R."/>
        </authorList>
    </citation>
    <scope>NUCLEOTIDE SEQUENCE</scope>
    <source>
        <strain evidence="14">13361</strain>
    </source>
</reference>
<dbReference type="GO" id="GO:0002143">
    <property type="term" value="P:tRNA wobble position uridine thiolation"/>
    <property type="evidence" value="ECO:0007669"/>
    <property type="project" value="TreeGrafter"/>
</dbReference>
<dbReference type="HAMAP" id="MF_00144">
    <property type="entry name" value="tRNA_thiouridyl_MnmA"/>
    <property type="match status" value="1"/>
</dbReference>
<proteinExistence type="inferred from homology"/>
<feature type="domain" description="tRNA-specific 2-thiouridylase MnmA-like central" evidence="13">
    <location>
        <begin position="207"/>
        <end position="269"/>
    </location>
</feature>
<evidence type="ECO:0000256" key="10">
    <source>
        <dbReference type="ARBA" id="ARBA00056575"/>
    </source>
</evidence>
<dbReference type="GO" id="GO:0103016">
    <property type="term" value="F:tRNA-uridine 2-sulfurtransferase activity"/>
    <property type="evidence" value="ECO:0007669"/>
    <property type="project" value="UniProtKB-EC"/>
</dbReference>
<accession>A0A9D1CNS9</accession>
<feature type="domain" description="tRNA-specific 2-thiouridylase MnmA-like C-terminal" evidence="12">
    <location>
        <begin position="277"/>
        <end position="352"/>
    </location>
</feature>
<feature type="binding site" evidence="11">
    <location>
        <begin position="9"/>
        <end position="16"/>
    </location>
    <ligand>
        <name>ATP</name>
        <dbReference type="ChEBI" id="CHEBI:30616"/>
    </ligand>
</feature>
<feature type="region of interest" description="Interaction with tRNA" evidence="11">
    <location>
        <begin position="147"/>
        <end position="149"/>
    </location>
</feature>
<comment type="similarity">
    <text evidence="11">Belongs to the MnmA/TRMU family.</text>
</comment>
<comment type="caution">
    <text evidence="14">The sequence shown here is derived from an EMBL/GenBank/DDBJ whole genome shotgun (WGS) entry which is preliminary data.</text>
</comment>
<dbReference type="CDD" id="cd01998">
    <property type="entry name" value="MnmA_TRMU-like"/>
    <property type="match status" value="1"/>
</dbReference>
<dbReference type="Pfam" id="PF03054">
    <property type="entry name" value="tRNA_Me_trans"/>
    <property type="match status" value="1"/>
</dbReference>
<dbReference type="AlphaFoldDB" id="A0A9D1CNS9"/>